<keyword evidence="5" id="KW-0472">Membrane</keyword>
<dbReference type="EMBL" id="AE017222">
    <property type="protein sequence ID" value="AAS82396.1"/>
    <property type="molecule type" value="Genomic_DNA"/>
</dbReference>
<dbReference type="Proteomes" id="UP000000592">
    <property type="component" value="Plasmid pTT27"/>
</dbReference>
<accession>Q746I9</accession>
<keyword evidence="3 4" id="KW-0560">Oxidoreductase</keyword>
<sequence length="539" mass="60398">MWARPNSAGEWPGRLLPMRAIVIGSGVGGLSVAIRLAAMGLQVLVLEKLPGPGGRAFVHRAEGFTFDMGPTVITVPPFLEDLFATAPGDPRLYPDFPEEEGLKHTERYVKLVPLDPFYRLHFPDGTYFDYKDDPEHLEGEVARLAPEDLEGYRRFEAHAKALFQKGFLELGFTHFGSLLDLLKVAPDLLRLDAVRPLFGVVSRYFKNPKTRQIFSFEPLLIGGNPLQVPALYAMIHFVERRWGVHFAMGGTGALVRGLVRKLEELGGEIRYGAPVRRILTKGRRAVGVVLQDGEKLAADLVVSNADYVHTYGELLAPEDRTWNGDWRLKRTRLSMSLFVAYFGFRARGDEGERLRHHNVLFSHRYEGLLRDIFWRKVLPEDLAHYLHLPTLTDPSLAPPGHHAAYTLVPVPHNGSGLDWGRLGPAYLEKALRYLDEAGYLPGLMDRLVYTHFITPDYFQWTLNSHLGNAFGPEPVLWQTASFRPKNRSEDVKGLYLVGQSYQPGAGLPSVMMSAKITARLIAHDLGLEKAPKGLLEARG</sequence>
<evidence type="ECO:0000313" key="7">
    <source>
        <dbReference type="EMBL" id="AAS82396.1"/>
    </source>
</evidence>
<dbReference type="InterPro" id="IPR014105">
    <property type="entry name" value="Carotenoid/retinoid_OxRdtase"/>
</dbReference>
<evidence type="ECO:0000256" key="4">
    <source>
        <dbReference type="RuleBase" id="RU362075"/>
    </source>
</evidence>
<dbReference type="Pfam" id="PF01593">
    <property type="entry name" value="Amino_oxidase"/>
    <property type="match status" value="1"/>
</dbReference>
<dbReference type="Gene3D" id="3.50.50.60">
    <property type="entry name" value="FAD/NAD(P)-binding domain"/>
    <property type="match status" value="2"/>
</dbReference>
<evidence type="ECO:0000259" key="6">
    <source>
        <dbReference type="Pfam" id="PF01593"/>
    </source>
</evidence>
<dbReference type="eggNOG" id="COG1233">
    <property type="taxonomic scope" value="Bacteria"/>
</dbReference>
<dbReference type="KEGG" id="tth:TT_P0066"/>
<comment type="similarity">
    <text evidence="4">Belongs to the carotenoid/retinoid oxidoreductase family.</text>
</comment>
<feature type="domain" description="Amine oxidase" evidence="6">
    <location>
        <begin position="28"/>
        <end position="521"/>
    </location>
</feature>
<dbReference type="HOGENOM" id="CLU_019722_2_1_0"/>
<dbReference type="GO" id="GO:0016491">
    <property type="term" value="F:oxidoreductase activity"/>
    <property type="evidence" value="ECO:0007669"/>
    <property type="project" value="UniProtKB-KW"/>
</dbReference>
<dbReference type="GO" id="GO:0016117">
    <property type="term" value="P:carotenoid biosynthetic process"/>
    <property type="evidence" value="ECO:0007669"/>
    <property type="project" value="UniProtKB-KW"/>
</dbReference>
<dbReference type="InterPro" id="IPR036188">
    <property type="entry name" value="FAD/NAD-bd_sf"/>
</dbReference>
<keyword evidence="2 4" id="KW-0125">Carotenoid biosynthesis</keyword>
<keyword evidence="5" id="KW-0812">Transmembrane</keyword>
<reference evidence="7 8" key="1">
    <citation type="journal article" date="2004" name="Nat. Biotechnol.">
        <title>The genome sequence of the extreme thermophile Thermus thermophilus.</title>
        <authorList>
            <person name="Henne A."/>
            <person name="Brueggemann H."/>
            <person name="Raasch C."/>
            <person name="Wiezer A."/>
            <person name="Hartsch T."/>
            <person name="Liesegang H."/>
            <person name="Johann A."/>
            <person name="Lienard T."/>
            <person name="Gohl O."/>
            <person name="Martinez-Arias R."/>
            <person name="Jacobi C."/>
            <person name="Starkuviene V."/>
            <person name="Schlenczeck S."/>
            <person name="Dencker S."/>
            <person name="Huber R."/>
            <person name="Klenk H.-P."/>
            <person name="Overbeek R."/>
            <person name="Kramer W."/>
            <person name="Merkl R."/>
            <person name="Gottschalk G."/>
            <person name="Fritz H.-J."/>
        </authorList>
    </citation>
    <scope>NUCLEOTIDE SEQUENCE [LARGE SCALE GENOMIC DNA]</scope>
    <source>
        <strain evidence="8">ATCC BAA-163 / DSM 7039 / HB27</strain>
        <plasmid evidence="7 8">pTT27</plasmid>
    </source>
</reference>
<dbReference type="InterPro" id="IPR002937">
    <property type="entry name" value="Amino_oxidase"/>
</dbReference>
<protein>
    <submittedName>
        <fullName evidence="7">Phytoene dehydrogenase</fullName>
    </submittedName>
</protein>
<keyword evidence="5" id="KW-1133">Transmembrane helix</keyword>
<evidence type="ECO:0000256" key="2">
    <source>
        <dbReference type="ARBA" id="ARBA00022746"/>
    </source>
</evidence>
<proteinExistence type="inferred from homology"/>
<evidence type="ECO:0000256" key="5">
    <source>
        <dbReference type="SAM" id="Phobius"/>
    </source>
</evidence>
<organism evidence="7 8">
    <name type="scientific">Thermus thermophilus (strain ATCC BAA-163 / DSM 7039 / HB27)</name>
    <dbReference type="NCBI Taxonomy" id="262724"/>
    <lineage>
        <taxon>Bacteria</taxon>
        <taxon>Thermotogati</taxon>
        <taxon>Deinococcota</taxon>
        <taxon>Deinococci</taxon>
        <taxon>Thermales</taxon>
        <taxon>Thermaceae</taxon>
        <taxon>Thermus</taxon>
    </lineage>
</organism>
<keyword evidence="7" id="KW-0614">Plasmid</keyword>
<dbReference type="SUPFAM" id="SSF51905">
    <property type="entry name" value="FAD/NAD(P)-binding domain"/>
    <property type="match status" value="1"/>
</dbReference>
<evidence type="ECO:0000313" key="8">
    <source>
        <dbReference type="Proteomes" id="UP000000592"/>
    </source>
</evidence>
<evidence type="ECO:0000256" key="3">
    <source>
        <dbReference type="ARBA" id="ARBA00023002"/>
    </source>
</evidence>
<feature type="transmembrane region" description="Helical" evidence="5">
    <location>
        <begin position="20"/>
        <end position="46"/>
    </location>
</feature>
<dbReference type="PANTHER" id="PTHR43734">
    <property type="entry name" value="PHYTOENE DESATURASE"/>
    <property type="match status" value="1"/>
</dbReference>
<comment type="pathway">
    <text evidence="1 4">Carotenoid biosynthesis.</text>
</comment>
<evidence type="ECO:0000256" key="1">
    <source>
        <dbReference type="ARBA" id="ARBA00004829"/>
    </source>
</evidence>
<dbReference type="AlphaFoldDB" id="Q746I9"/>
<gene>
    <name evidence="7" type="ordered locus">TT_P0066</name>
</gene>
<dbReference type="NCBIfam" id="TIGR02734">
    <property type="entry name" value="crtI_fam"/>
    <property type="match status" value="1"/>
</dbReference>
<geneLocation type="plasmid" evidence="7 8">
    <name>pTT27</name>
</geneLocation>
<dbReference type="PANTHER" id="PTHR43734:SF3">
    <property type="entry name" value="B-CAROTENE KETOLASE"/>
    <property type="match status" value="1"/>
</dbReference>
<name>Q746I9_THET2</name>